<dbReference type="AlphaFoldDB" id="A0A6V7PM67"/>
<dbReference type="FunFam" id="1.10.510.10:FF:000142">
    <property type="entry name" value="Octicosapeptide/phox/Bem1p domain kinase superfamily protein"/>
    <property type="match status" value="1"/>
</dbReference>
<dbReference type="SUPFAM" id="SSF54277">
    <property type="entry name" value="CAD &amp; PB1 domains"/>
    <property type="match status" value="1"/>
</dbReference>
<dbReference type="PRINTS" id="PR00109">
    <property type="entry name" value="TYRKINASE"/>
</dbReference>
<evidence type="ECO:0000256" key="1">
    <source>
        <dbReference type="ARBA" id="ARBA00022527"/>
    </source>
</evidence>
<evidence type="ECO:0000313" key="9">
    <source>
        <dbReference type="EMBL" id="CAD1831907.1"/>
    </source>
</evidence>
<dbReference type="CDD" id="cd13999">
    <property type="entry name" value="STKc_MAP3K-like"/>
    <property type="match status" value="1"/>
</dbReference>
<feature type="compositionally biased region" description="Pro residues" evidence="7">
    <location>
        <begin position="202"/>
        <end position="211"/>
    </location>
</feature>
<dbReference type="InterPro" id="IPR000270">
    <property type="entry name" value="PB1_dom"/>
</dbReference>
<dbReference type="Pfam" id="PF07714">
    <property type="entry name" value="PK_Tyr_Ser-Thr"/>
    <property type="match status" value="1"/>
</dbReference>
<organism evidence="9">
    <name type="scientific">Ananas comosus var. bracteatus</name>
    <name type="common">red pineapple</name>
    <dbReference type="NCBI Taxonomy" id="296719"/>
    <lineage>
        <taxon>Eukaryota</taxon>
        <taxon>Viridiplantae</taxon>
        <taxon>Streptophyta</taxon>
        <taxon>Embryophyta</taxon>
        <taxon>Tracheophyta</taxon>
        <taxon>Spermatophyta</taxon>
        <taxon>Magnoliopsida</taxon>
        <taxon>Liliopsida</taxon>
        <taxon>Poales</taxon>
        <taxon>Bromeliaceae</taxon>
        <taxon>Bromelioideae</taxon>
        <taxon>Ananas</taxon>
    </lineage>
</organism>
<reference evidence="9" key="1">
    <citation type="submission" date="2020-07" db="EMBL/GenBank/DDBJ databases">
        <authorList>
            <person name="Lin J."/>
        </authorList>
    </citation>
    <scope>NUCLEOTIDE SEQUENCE</scope>
</reference>
<dbReference type="GO" id="GO:0007165">
    <property type="term" value="P:signal transduction"/>
    <property type="evidence" value="ECO:0007669"/>
    <property type="project" value="TreeGrafter"/>
</dbReference>
<dbReference type="Gene3D" id="3.30.200.20">
    <property type="entry name" value="Phosphorylase Kinase, domain 1"/>
    <property type="match status" value="1"/>
</dbReference>
<dbReference type="SMART" id="SM00220">
    <property type="entry name" value="S_TKc"/>
    <property type="match status" value="1"/>
</dbReference>
<evidence type="ECO:0000256" key="6">
    <source>
        <dbReference type="PROSITE-ProRule" id="PRU10141"/>
    </source>
</evidence>
<feature type="domain" description="Protein kinase" evidence="8">
    <location>
        <begin position="783"/>
        <end position="1050"/>
    </location>
</feature>
<keyword evidence="5 6" id="KW-0067">ATP-binding</keyword>
<dbReference type="PROSITE" id="PS00107">
    <property type="entry name" value="PROTEIN_KINASE_ATP"/>
    <property type="match status" value="1"/>
</dbReference>
<dbReference type="PROSITE" id="PS50011">
    <property type="entry name" value="PROTEIN_KINASE_DOM"/>
    <property type="match status" value="1"/>
</dbReference>
<dbReference type="GO" id="GO:0005737">
    <property type="term" value="C:cytoplasm"/>
    <property type="evidence" value="ECO:0007669"/>
    <property type="project" value="TreeGrafter"/>
</dbReference>
<dbReference type="Gene3D" id="3.10.20.90">
    <property type="entry name" value="Phosphatidylinositol 3-kinase Catalytic Subunit, Chain A, domain 1"/>
    <property type="match status" value="1"/>
</dbReference>
<feature type="binding site" evidence="6">
    <location>
        <position position="820"/>
    </location>
    <ligand>
        <name>ATP</name>
        <dbReference type="ChEBI" id="CHEBI:30616"/>
    </ligand>
</feature>
<name>A0A6V7PM67_ANACO</name>
<keyword evidence="3 6" id="KW-0547">Nucleotide-binding</keyword>
<feature type="region of interest" description="Disordered" evidence="7">
    <location>
        <begin position="648"/>
        <end position="673"/>
    </location>
</feature>
<accession>A0A6V7PM67</accession>
<dbReference type="GO" id="GO:0004674">
    <property type="term" value="F:protein serine/threonine kinase activity"/>
    <property type="evidence" value="ECO:0007669"/>
    <property type="project" value="UniProtKB-KW"/>
</dbReference>
<dbReference type="Pfam" id="PF00564">
    <property type="entry name" value="PB1"/>
    <property type="match status" value="1"/>
</dbReference>
<dbReference type="SMART" id="SM00666">
    <property type="entry name" value="PB1"/>
    <property type="match status" value="1"/>
</dbReference>
<dbReference type="PANTHER" id="PTHR23257:SF797">
    <property type="entry name" value="KINASE SUPERFAMILY WITH OCTICOSAPEPTIDE_PHOX_BEM1P DOMAIN-CONTAINING PROTEIN"/>
    <property type="match status" value="1"/>
</dbReference>
<dbReference type="InterPro" id="IPR050167">
    <property type="entry name" value="Ser_Thr_protein_kinase"/>
</dbReference>
<dbReference type="Gene3D" id="1.10.510.10">
    <property type="entry name" value="Transferase(Phosphotransferase) domain 1"/>
    <property type="match status" value="1"/>
</dbReference>
<sequence>MNTSGKEKEKLEPHAELLLRGQNPSGAAYPLRHGRRRRLIRRRRRRRRGGRRGAREAALLPRGRILPRPSDGALRCVGGDTRIVSVLRSAPLPVVLAKIADAYAPLPAPLAMRYQLPDEDLDALISVSTPEDLENMMEEYDKLAAAASGPSPKLRVFLFPLLYDPIPIPIPTPIPIPIPTAPSSATSTPSTASGGARAPRASRPPAPPPSSSLPDISAMIGCGGGGGGGYAHIANPSSSELHHSHIVSFQSVGIANVPGASLPIPTNPQIPPAGTRVNPLSEENPSEAAAAAAAKVVAQPPAETKYRQPLSQLPPLPPSLLNPLYVCGVRFEDCNLCLKALPHAHSDTLINDYADRRTGPASVAPEPSPVFHSLRPEDVARMMAPERLVTPAGAALDSNSKMEPHGGKAGVFFPQGGFFAQNAENPPPGPTGLPANSQGTNAAFVDPIDTPQQVLLNFAPPHIPVKQPMAEKNMFLADGNPSGNGNELQKPSVLPNIDIGVPNDLGTEQSQPRVENSYAARLDVRGNEMHHSNPFFNVVPEQKPDMLIEPLISLSPVTTHLQNLQPVNASHLPHIIVERCGSSIHHEQVLSEIAAPLGGNAQSSSATATADSGNVEQPKESLLPDSLFPSEDPWKVLENTHALPPKPRKVAVKESAGTKDATVPSNEGDFHNINNVLSKEPFTEPIRHIRGEEQVKQDMQAIEQGLMASVLQLSEPPQPVSAAREAKDSVAFCYEGSGATKNNLERENKGAEVINSLLPEKIKIAIPITEDIGRLQIIKNSDIEQLQELGSGTFGTVFHGKWRGSDVAIKRVNNRCFAGKPSEQERMISDFWNEASKLADLHHPNVVAFYGVVLDGPGGDIATVTEYMVNGSLRHALQKTDKTLDRRKRLIIAMDAAFGMEYLHSKNIVHFDLKSDNLLVNLRDPQRPICKVGDLGLSRVKCQTLISGGVRGTLPWMAPELLNGSSNLVSEKVDVFSFGIVLWELLTGEEPYADLHYGVIIGGIVSNKLRPQVPEYCDPEWRSLMEQCWSTEPSERPSFTEIASRLRSMAASPQKGQS</sequence>
<dbReference type="InterPro" id="IPR008271">
    <property type="entry name" value="Ser/Thr_kinase_AS"/>
</dbReference>
<evidence type="ECO:0000256" key="3">
    <source>
        <dbReference type="ARBA" id="ARBA00022741"/>
    </source>
</evidence>
<evidence type="ECO:0000256" key="5">
    <source>
        <dbReference type="ARBA" id="ARBA00022840"/>
    </source>
</evidence>
<dbReference type="PROSITE" id="PS00108">
    <property type="entry name" value="PROTEIN_KINASE_ST"/>
    <property type="match status" value="1"/>
</dbReference>
<feature type="compositionally biased region" description="Low complexity" evidence="7">
    <location>
        <begin position="181"/>
        <end position="201"/>
    </location>
</feature>
<dbReference type="InterPro" id="IPR017441">
    <property type="entry name" value="Protein_kinase_ATP_BS"/>
</dbReference>
<proteinExistence type="predicted"/>
<dbReference type="InterPro" id="IPR001245">
    <property type="entry name" value="Ser-Thr/Tyr_kinase_cat_dom"/>
</dbReference>
<feature type="compositionally biased region" description="Low complexity" evidence="7">
    <location>
        <begin position="601"/>
        <end position="612"/>
    </location>
</feature>
<dbReference type="PANTHER" id="PTHR23257">
    <property type="entry name" value="SERINE-THREONINE PROTEIN KINASE"/>
    <property type="match status" value="1"/>
</dbReference>
<gene>
    <name evidence="9" type="ORF">CB5_LOCUS15118</name>
</gene>
<dbReference type="InterPro" id="IPR000719">
    <property type="entry name" value="Prot_kinase_dom"/>
</dbReference>
<protein>
    <recommendedName>
        <fullName evidence="8">Protein kinase domain-containing protein</fullName>
    </recommendedName>
</protein>
<evidence type="ECO:0000256" key="7">
    <source>
        <dbReference type="SAM" id="MobiDB-lite"/>
    </source>
</evidence>
<feature type="region of interest" description="Disordered" evidence="7">
    <location>
        <begin position="599"/>
        <end position="630"/>
    </location>
</feature>
<dbReference type="GO" id="GO:0005524">
    <property type="term" value="F:ATP binding"/>
    <property type="evidence" value="ECO:0007669"/>
    <property type="project" value="UniProtKB-UniRule"/>
</dbReference>
<dbReference type="CDD" id="cd06410">
    <property type="entry name" value="PB1_UP2"/>
    <property type="match status" value="1"/>
</dbReference>
<evidence type="ECO:0000259" key="8">
    <source>
        <dbReference type="PROSITE" id="PS50011"/>
    </source>
</evidence>
<keyword evidence="4" id="KW-0418">Kinase</keyword>
<dbReference type="SUPFAM" id="SSF56112">
    <property type="entry name" value="Protein kinase-like (PK-like)"/>
    <property type="match status" value="1"/>
</dbReference>
<evidence type="ECO:0000256" key="2">
    <source>
        <dbReference type="ARBA" id="ARBA00022679"/>
    </source>
</evidence>
<dbReference type="FunFam" id="3.30.200.20:FF:000081">
    <property type="entry name" value="Octicosapeptide/phox/Bem1p domain kinase superfamily protein"/>
    <property type="match status" value="1"/>
</dbReference>
<dbReference type="EMBL" id="LR862149">
    <property type="protein sequence ID" value="CAD1831907.1"/>
    <property type="molecule type" value="Genomic_DNA"/>
</dbReference>
<keyword evidence="1" id="KW-0723">Serine/threonine-protein kinase</keyword>
<evidence type="ECO:0000256" key="4">
    <source>
        <dbReference type="ARBA" id="ARBA00022777"/>
    </source>
</evidence>
<dbReference type="InterPro" id="IPR011009">
    <property type="entry name" value="Kinase-like_dom_sf"/>
</dbReference>
<keyword evidence="2" id="KW-0808">Transferase</keyword>
<feature type="region of interest" description="Disordered" evidence="7">
    <location>
        <begin position="179"/>
        <end position="216"/>
    </location>
</feature>